<organism evidence="2 3">
    <name type="scientific">Jiulongibacter sediminis</name>
    <dbReference type="NCBI Taxonomy" id="1605367"/>
    <lineage>
        <taxon>Bacteria</taxon>
        <taxon>Pseudomonadati</taxon>
        <taxon>Bacteroidota</taxon>
        <taxon>Cytophagia</taxon>
        <taxon>Cytophagales</taxon>
        <taxon>Leadbetterellaceae</taxon>
        <taxon>Jiulongibacter</taxon>
    </lineage>
</organism>
<sequence length="278" mass="30661">MGKIVSIVNQKGGVGKTTTAINLSASLAILDYKILIVDTDPQANAGSGLGIDSKEYKDNIYSALVGESDIKDCILSTEIPNLDVIPSHIDLAGFELEIVNQVAREYILKELLEPIKGDYDFIFIDCSPSLGLMVINSIVASDSVLIPVQCEYFALEGIAKLQNTVEIIKKRLNPDLEMEGYVLTMYDGRTNLSKMVVEDVTNYFKDECFETIVPRNVKLAEAPSYGVPALLMFSGEKGEEFDIKFLENKGAISYVDLAKEMLRRNNLPEFKAEITIAA</sequence>
<dbReference type="Pfam" id="PF13614">
    <property type="entry name" value="AAA_31"/>
    <property type="match status" value="1"/>
</dbReference>
<dbReference type="Gene3D" id="3.40.50.300">
    <property type="entry name" value="P-loop containing nucleotide triphosphate hydrolases"/>
    <property type="match status" value="1"/>
</dbReference>
<comment type="caution">
    <text evidence="2">The sequence shown here is derived from an EMBL/GenBank/DDBJ whole genome shotgun (WGS) entry which is preliminary data.</text>
</comment>
<dbReference type="CDD" id="cd02042">
    <property type="entry name" value="ParAB_family"/>
    <property type="match status" value="1"/>
</dbReference>
<dbReference type="PANTHER" id="PTHR13696:SF52">
    <property type="entry name" value="PARA FAMILY PROTEIN CT_582"/>
    <property type="match status" value="1"/>
</dbReference>
<proteinExistence type="predicted"/>
<dbReference type="RefSeq" id="WP_055148440.1">
    <property type="nucleotide sequence ID" value="NZ_JXSZ01000009.1"/>
</dbReference>
<dbReference type="OrthoDB" id="9815116at2"/>
<keyword evidence="3" id="KW-1185">Reference proteome</keyword>
<feature type="domain" description="AAA" evidence="1">
    <location>
        <begin position="3"/>
        <end position="178"/>
    </location>
</feature>
<evidence type="ECO:0000313" key="3">
    <source>
        <dbReference type="Proteomes" id="UP000050454"/>
    </source>
</evidence>
<dbReference type="InterPro" id="IPR025669">
    <property type="entry name" value="AAA_dom"/>
</dbReference>
<dbReference type="Proteomes" id="UP000050454">
    <property type="component" value="Unassembled WGS sequence"/>
</dbReference>
<dbReference type="EMBL" id="LGTQ01000009">
    <property type="protein sequence ID" value="KPM47904.1"/>
    <property type="molecule type" value="Genomic_DNA"/>
</dbReference>
<name>A0A0P7BKW5_9BACT</name>
<evidence type="ECO:0000313" key="2">
    <source>
        <dbReference type="EMBL" id="KPM47904.1"/>
    </source>
</evidence>
<dbReference type="FunFam" id="3.40.50.300:FF:000285">
    <property type="entry name" value="Sporulation initiation inhibitor Soj"/>
    <property type="match status" value="1"/>
</dbReference>
<accession>A0A0P7BKW5</accession>
<dbReference type="STRING" id="1605367.AFM12_11785"/>
<dbReference type="InterPro" id="IPR050678">
    <property type="entry name" value="DNA_Partitioning_ATPase"/>
</dbReference>
<gene>
    <name evidence="2" type="ORF">AFM12_11785</name>
</gene>
<evidence type="ECO:0000259" key="1">
    <source>
        <dbReference type="Pfam" id="PF13614"/>
    </source>
</evidence>
<dbReference type="SUPFAM" id="SSF52540">
    <property type="entry name" value="P-loop containing nucleoside triphosphate hydrolases"/>
    <property type="match status" value="1"/>
</dbReference>
<dbReference type="AlphaFoldDB" id="A0A0P7BKW5"/>
<reference evidence="2 3" key="1">
    <citation type="submission" date="2015-07" db="EMBL/GenBank/DDBJ databases">
        <title>The draft genome sequence of Leadbetterella sp. JN14-9.</title>
        <authorList>
            <person name="Liu Y."/>
            <person name="Du J."/>
            <person name="Shao Z."/>
        </authorList>
    </citation>
    <scope>NUCLEOTIDE SEQUENCE [LARGE SCALE GENOMIC DNA]</scope>
    <source>
        <strain evidence="2 3">JN14-9</strain>
    </source>
</reference>
<dbReference type="InterPro" id="IPR027417">
    <property type="entry name" value="P-loop_NTPase"/>
</dbReference>
<dbReference type="PATRIC" id="fig|1605367.3.peg.3759"/>
<protein>
    <submittedName>
        <fullName evidence="2">Chromosome partitioning protein ParA</fullName>
    </submittedName>
</protein>
<dbReference type="PANTHER" id="PTHR13696">
    <property type="entry name" value="P-LOOP CONTAINING NUCLEOSIDE TRIPHOSPHATE HYDROLASE"/>
    <property type="match status" value="1"/>
</dbReference>